<evidence type="ECO:0000256" key="1">
    <source>
        <dbReference type="SAM" id="MobiDB-lite"/>
    </source>
</evidence>
<feature type="transmembrane region" description="Helical" evidence="2">
    <location>
        <begin position="48"/>
        <end position="73"/>
    </location>
</feature>
<feature type="region of interest" description="Disordered" evidence="1">
    <location>
        <begin position="92"/>
        <end position="132"/>
    </location>
</feature>
<dbReference type="KEGG" id="rul:UC8_35150"/>
<dbReference type="Proteomes" id="UP000325286">
    <property type="component" value="Chromosome"/>
</dbReference>
<keyword evidence="4" id="KW-1185">Reference proteome</keyword>
<dbReference type="RefSeq" id="WP_068134987.1">
    <property type="nucleotide sequence ID" value="NZ_CP042914.1"/>
</dbReference>
<organism evidence="3 4">
    <name type="scientific">Roseimaritima ulvae</name>
    <dbReference type="NCBI Taxonomy" id="980254"/>
    <lineage>
        <taxon>Bacteria</taxon>
        <taxon>Pseudomonadati</taxon>
        <taxon>Planctomycetota</taxon>
        <taxon>Planctomycetia</taxon>
        <taxon>Pirellulales</taxon>
        <taxon>Pirellulaceae</taxon>
        <taxon>Roseimaritima</taxon>
    </lineage>
</organism>
<reference evidence="3 4" key="1">
    <citation type="submission" date="2019-08" db="EMBL/GenBank/DDBJ databases">
        <title>Deep-cultivation of Planctomycetes and their phenomic and genomic characterization uncovers novel biology.</title>
        <authorList>
            <person name="Wiegand S."/>
            <person name="Jogler M."/>
            <person name="Boedeker C."/>
            <person name="Pinto D."/>
            <person name="Vollmers J."/>
            <person name="Rivas-Marin E."/>
            <person name="Kohn T."/>
            <person name="Peeters S.H."/>
            <person name="Heuer A."/>
            <person name="Rast P."/>
            <person name="Oberbeckmann S."/>
            <person name="Bunk B."/>
            <person name="Jeske O."/>
            <person name="Meyerdierks A."/>
            <person name="Storesund J.E."/>
            <person name="Kallscheuer N."/>
            <person name="Luecker S."/>
            <person name="Lage O.M."/>
            <person name="Pohl T."/>
            <person name="Merkel B.J."/>
            <person name="Hornburger P."/>
            <person name="Mueller R.-W."/>
            <person name="Bruemmer F."/>
            <person name="Labrenz M."/>
            <person name="Spormann A.M."/>
            <person name="Op den Camp H."/>
            <person name="Overmann J."/>
            <person name="Amann R."/>
            <person name="Jetten M.S.M."/>
            <person name="Mascher T."/>
            <person name="Medema M.H."/>
            <person name="Devos D.P."/>
            <person name="Kaster A.-K."/>
            <person name="Ovreas L."/>
            <person name="Rohde M."/>
            <person name="Galperin M.Y."/>
            <person name="Jogler C."/>
        </authorList>
    </citation>
    <scope>NUCLEOTIDE SEQUENCE [LARGE SCALE GENOMIC DNA]</scope>
    <source>
        <strain evidence="3 4">UC8</strain>
    </source>
</reference>
<dbReference type="EMBL" id="CP042914">
    <property type="protein sequence ID" value="QEG41492.1"/>
    <property type="molecule type" value="Genomic_DNA"/>
</dbReference>
<keyword evidence="2" id="KW-0472">Membrane</keyword>
<gene>
    <name evidence="3" type="ORF">UC8_35150</name>
</gene>
<sequence>MSPNHRSEASSRGVFFQFSVRTFLWLFTATIVMAWIGRQAMRGSEILVAIAGLLLLAVGFIALCVLFFLIGWLPAFVSHRKGSADDAVLAGLAEPPQLPDGEPPVASEASPRSPGPPAMLRHAAPSPTPVQE</sequence>
<protein>
    <submittedName>
        <fullName evidence="3">Uncharacterized protein</fullName>
    </submittedName>
</protein>
<keyword evidence="2" id="KW-1133">Transmembrane helix</keyword>
<feature type="transmembrane region" description="Helical" evidence="2">
    <location>
        <begin position="15"/>
        <end position="36"/>
    </location>
</feature>
<name>A0A5B9QU77_9BACT</name>
<proteinExistence type="predicted"/>
<dbReference type="AlphaFoldDB" id="A0A5B9QU77"/>
<evidence type="ECO:0000256" key="2">
    <source>
        <dbReference type="SAM" id="Phobius"/>
    </source>
</evidence>
<evidence type="ECO:0000313" key="4">
    <source>
        <dbReference type="Proteomes" id="UP000325286"/>
    </source>
</evidence>
<evidence type="ECO:0000313" key="3">
    <source>
        <dbReference type="EMBL" id="QEG41492.1"/>
    </source>
</evidence>
<accession>A0A5B9QU77</accession>
<keyword evidence="2" id="KW-0812">Transmembrane</keyword>